<dbReference type="Proteomes" id="UP000008281">
    <property type="component" value="Unassembled WGS sequence"/>
</dbReference>
<gene>
    <name evidence="1" type="ORF">CRE_11481</name>
</gene>
<organism evidence="2">
    <name type="scientific">Caenorhabditis remanei</name>
    <name type="common">Caenorhabditis vulgaris</name>
    <dbReference type="NCBI Taxonomy" id="31234"/>
    <lineage>
        <taxon>Eukaryota</taxon>
        <taxon>Metazoa</taxon>
        <taxon>Ecdysozoa</taxon>
        <taxon>Nematoda</taxon>
        <taxon>Chromadorea</taxon>
        <taxon>Rhabditida</taxon>
        <taxon>Rhabditina</taxon>
        <taxon>Rhabditomorpha</taxon>
        <taxon>Rhabditoidea</taxon>
        <taxon>Rhabditidae</taxon>
        <taxon>Peloderinae</taxon>
        <taxon>Caenorhabditis</taxon>
    </lineage>
</organism>
<reference evidence="1" key="1">
    <citation type="submission" date="2007-07" db="EMBL/GenBank/DDBJ databases">
        <title>PCAP assembly of the Caenorhabditis remanei genome.</title>
        <authorList>
            <consortium name="The Caenorhabditis remanei Sequencing Consortium"/>
            <person name="Wilson R.K."/>
        </authorList>
    </citation>
    <scope>NUCLEOTIDE SEQUENCE [LARGE SCALE GENOMIC DNA]</scope>
    <source>
        <strain evidence="1">PB4641</strain>
    </source>
</reference>
<protein>
    <submittedName>
        <fullName evidence="1">Uncharacterized protein</fullName>
    </submittedName>
</protein>
<dbReference type="GeneID" id="9801848"/>
<keyword evidence="2" id="KW-1185">Reference proteome</keyword>
<dbReference type="RefSeq" id="XP_003093115.2">
    <property type="nucleotide sequence ID" value="XM_003093067.2"/>
</dbReference>
<sequence>MSLLVKTRLEICKNRENRKNLLEDPYENLLDNAFMLGNSIQYDFLEFNDYDYSLSDEMELNIMKKEE</sequence>
<evidence type="ECO:0000313" key="1">
    <source>
        <dbReference type="EMBL" id="EFO94740.1"/>
    </source>
</evidence>
<dbReference type="KEGG" id="crq:GCK72_004861"/>
<evidence type="ECO:0000313" key="2">
    <source>
        <dbReference type="Proteomes" id="UP000008281"/>
    </source>
</evidence>
<dbReference type="HOGENOM" id="CLU_2814866_0_0_1"/>
<name>E3NEQ8_CAERE</name>
<dbReference type="AlphaFoldDB" id="E3NEQ8"/>
<accession>E3NEQ8</accession>
<dbReference type="EMBL" id="DS268625">
    <property type="protein sequence ID" value="EFO94740.1"/>
    <property type="molecule type" value="Genomic_DNA"/>
</dbReference>
<proteinExistence type="predicted"/>
<dbReference type="CTD" id="9801848"/>